<proteinExistence type="predicted"/>
<name>A0A7J8JWK5_MOLMO</name>
<dbReference type="AlphaFoldDB" id="A0A7J8JWK5"/>
<dbReference type="InParanoid" id="A0A7J8JWK5"/>
<dbReference type="Proteomes" id="UP000550707">
    <property type="component" value="Unassembled WGS sequence"/>
</dbReference>
<keyword evidence="2" id="KW-1185">Reference proteome</keyword>
<organism evidence="1 2">
    <name type="scientific">Molossus molossus</name>
    <name type="common">Pallas' mastiff bat</name>
    <name type="synonym">Vespertilio molossus</name>
    <dbReference type="NCBI Taxonomy" id="27622"/>
    <lineage>
        <taxon>Eukaryota</taxon>
        <taxon>Metazoa</taxon>
        <taxon>Chordata</taxon>
        <taxon>Craniata</taxon>
        <taxon>Vertebrata</taxon>
        <taxon>Euteleostomi</taxon>
        <taxon>Mammalia</taxon>
        <taxon>Eutheria</taxon>
        <taxon>Laurasiatheria</taxon>
        <taxon>Chiroptera</taxon>
        <taxon>Yangochiroptera</taxon>
        <taxon>Molossidae</taxon>
        <taxon>Molossus</taxon>
    </lineage>
</organism>
<evidence type="ECO:0000313" key="1">
    <source>
        <dbReference type="EMBL" id="KAF6500850.1"/>
    </source>
</evidence>
<gene>
    <name evidence="1" type="ORF">HJG59_007885</name>
</gene>
<comment type="caution">
    <text evidence="1">The sequence shown here is derived from an EMBL/GenBank/DDBJ whole genome shotgun (WGS) entry which is preliminary data.</text>
</comment>
<evidence type="ECO:0000313" key="2">
    <source>
        <dbReference type="Proteomes" id="UP000550707"/>
    </source>
</evidence>
<protein>
    <submittedName>
        <fullName evidence="1">Uncharacterized protein</fullName>
    </submittedName>
</protein>
<reference evidence="1 2" key="1">
    <citation type="journal article" date="2020" name="Nature">
        <title>Six reference-quality genomes reveal evolution of bat adaptations.</title>
        <authorList>
            <person name="Jebb D."/>
            <person name="Huang Z."/>
            <person name="Pippel M."/>
            <person name="Hughes G.M."/>
            <person name="Lavrichenko K."/>
            <person name="Devanna P."/>
            <person name="Winkler S."/>
            <person name="Jermiin L.S."/>
            <person name="Skirmuntt E.C."/>
            <person name="Katzourakis A."/>
            <person name="Burkitt-Gray L."/>
            <person name="Ray D.A."/>
            <person name="Sullivan K.A.M."/>
            <person name="Roscito J.G."/>
            <person name="Kirilenko B.M."/>
            <person name="Davalos L.M."/>
            <person name="Corthals A.P."/>
            <person name="Power M.L."/>
            <person name="Jones G."/>
            <person name="Ransome R.D."/>
            <person name="Dechmann D.K.N."/>
            <person name="Locatelli A.G."/>
            <person name="Puechmaille S.J."/>
            <person name="Fedrigo O."/>
            <person name="Jarvis E.D."/>
            <person name="Hiller M."/>
            <person name="Vernes S.C."/>
            <person name="Myers E.W."/>
            <person name="Teeling E.C."/>
        </authorList>
    </citation>
    <scope>NUCLEOTIDE SEQUENCE [LARGE SCALE GENOMIC DNA]</scope>
    <source>
        <strain evidence="1">MMolMol1</strain>
        <tissue evidence="1">Muscle</tissue>
    </source>
</reference>
<dbReference type="EMBL" id="JACASF010000001">
    <property type="protein sequence ID" value="KAF6500850.1"/>
    <property type="molecule type" value="Genomic_DNA"/>
</dbReference>
<sequence>MSRGWHFPGSMLCRARVPSAAGQLVRAPSEFSTRAFSVPTPGPQHRPQPHKHPQAPLLLTSLRWLPLTFGDVLCSGGDRDATEAAGLATNKSETLLTCRLAPTGGGRCSIHIHANHSNLSHQHLFPAHSCKRCIKNQIQKTCIS</sequence>
<accession>A0A7J8JWK5</accession>